<dbReference type="Pfam" id="PF13649">
    <property type="entry name" value="Methyltransf_25"/>
    <property type="match status" value="1"/>
</dbReference>
<name>A0A9D2MB27_9FIRM</name>
<organism evidence="5 6">
    <name type="scientific">Candidatus Flavonifractor intestinipullorum</name>
    <dbReference type="NCBI Taxonomy" id="2838587"/>
    <lineage>
        <taxon>Bacteria</taxon>
        <taxon>Bacillati</taxon>
        <taxon>Bacillota</taxon>
        <taxon>Clostridia</taxon>
        <taxon>Eubacteriales</taxon>
        <taxon>Oscillospiraceae</taxon>
        <taxon>Flavonifractor</taxon>
    </lineage>
</organism>
<feature type="binding site" evidence="2">
    <location>
        <position position="69"/>
    </location>
    <ligand>
        <name>S-adenosyl-L-methionine</name>
        <dbReference type="ChEBI" id="CHEBI:59789"/>
    </ligand>
</feature>
<gene>
    <name evidence="5" type="ORF">H9714_07415</name>
</gene>
<feature type="binding site" evidence="2">
    <location>
        <position position="189"/>
    </location>
    <ligand>
        <name>S-adenosyl-L-methionine</name>
        <dbReference type="ChEBI" id="CHEBI:59789"/>
    </ligand>
</feature>
<protein>
    <submittedName>
        <fullName evidence="5">Methyltransferase domain-containing protein</fullName>
    </submittedName>
</protein>
<dbReference type="GO" id="GO:0046872">
    <property type="term" value="F:metal ion binding"/>
    <property type="evidence" value="ECO:0007669"/>
    <property type="project" value="UniProtKB-KW"/>
</dbReference>
<feature type="binding site" evidence="1">
    <location>
        <position position="23"/>
    </location>
    <ligand>
        <name>Zn(2+)</name>
        <dbReference type="ChEBI" id="CHEBI:29105"/>
    </ligand>
</feature>
<reference evidence="5" key="2">
    <citation type="submission" date="2021-04" db="EMBL/GenBank/DDBJ databases">
        <authorList>
            <person name="Gilroy R."/>
        </authorList>
    </citation>
    <scope>NUCLEOTIDE SEQUENCE</scope>
    <source>
        <strain evidence="5">CHK189-11263</strain>
    </source>
</reference>
<accession>A0A9D2MB27</accession>
<feature type="domain" description="23S rRNA (guanine(745)-N(1))-methyltransferase N-terminal" evidence="4">
    <location>
        <begin position="5"/>
        <end position="48"/>
    </location>
</feature>
<dbReference type="InterPro" id="IPR016718">
    <property type="entry name" value="rRNA_m1G-MeTrfase_A_prd"/>
</dbReference>
<dbReference type="InterPro" id="IPR041698">
    <property type="entry name" value="Methyltransf_25"/>
</dbReference>
<sequence length="275" mass="30642">MESLFLCPICSAPLRRGERTYTCPSGHSYDIAREGYVHLLPPNRKHSKSPGDDKAMVAARNRFLSAGYYAPLREELERLALRYAPSGRTVLVDSGCGEGYYTAGAASALRASGRDVAVAGVDISKFALRYAARREPAGEFAVASAYHLPLPDRCAHLLLNCFSPMAAEEFVRVLRPGGVLLYVVPAPQHLWELKEVLYDAPYPNPDEQIPYEGFALLEVCPVEDLLRIGHPEDLRALFQMTPYVWNTPRAGVARMEALSHLEVRAAFRVHVFRRE</sequence>
<keyword evidence="1" id="KW-0862">Zinc</keyword>
<dbReference type="Proteomes" id="UP000824208">
    <property type="component" value="Unassembled WGS sequence"/>
</dbReference>
<feature type="binding site" evidence="1">
    <location>
        <position position="27"/>
    </location>
    <ligand>
        <name>Zn(2+)</name>
        <dbReference type="ChEBI" id="CHEBI:29105"/>
    </ligand>
</feature>
<dbReference type="PANTHER" id="PTHR42912">
    <property type="entry name" value="METHYLTRANSFERASE"/>
    <property type="match status" value="1"/>
</dbReference>
<keyword evidence="5" id="KW-0808">Transferase</keyword>
<dbReference type="InterPro" id="IPR048647">
    <property type="entry name" value="RlmA_N"/>
</dbReference>
<feature type="domain" description="Methyltransferase" evidence="3">
    <location>
        <begin position="92"/>
        <end position="178"/>
    </location>
</feature>
<keyword evidence="5" id="KW-0489">Methyltransferase</keyword>
<evidence type="ECO:0000256" key="2">
    <source>
        <dbReference type="PIRSR" id="PIRSR018249-2"/>
    </source>
</evidence>
<evidence type="ECO:0000259" key="3">
    <source>
        <dbReference type="Pfam" id="PF13649"/>
    </source>
</evidence>
<dbReference type="CDD" id="cd02440">
    <property type="entry name" value="AdoMet_MTases"/>
    <property type="match status" value="1"/>
</dbReference>
<evidence type="ECO:0000313" key="6">
    <source>
        <dbReference type="Proteomes" id="UP000824208"/>
    </source>
</evidence>
<feature type="binding site" evidence="2">
    <location>
        <begin position="98"/>
        <end position="99"/>
    </location>
    <ligand>
        <name>S-adenosyl-L-methionine</name>
        <dbReference type="ChEBI" id="CHEBI:59789"/>
    </ligand>
</feature>
<dbReference type="InterPro" id="IPR050508">
    <property type="entry name" value="Methyltransf_Superfamily"/>
</dbReference>
<comment type="caution">
    <text evidence="5">The sequence shown here is derived from an EMBL/GenBank/DDBJ whole genome shotgun (WGS) entry which is preliminary data.</text>
</comment>
<evidence type="ECO:0000256" key="1">
    <source>
        <dbReference type="PIRSR" id="PIRSR018249-1"/>
    </source>
</evidence>
<keyword evidence="1" id="KW-0479">Metal-binding</keyword>
<feature type="binding site" evidence="1">
    <location>
        <position position="7"/>
    </location>
    <ligand>
        <name>Zn(2+)</name>
        <dbReference type="ChEBI" id="CHEBI:29105"/>
    </ligand>
</feature>
<evidence type="ECO:0000313" key="5">
    <source>
        <dbReference type="EMBL" id="HJB57362.1"/>
    </source>
</evidence>
<reference evidence="5" key="1">
    <citation type="journal article" date="2021" name="PeerJ">
        <title>Extensive microbial diversity within the chicken gut microbiome revealed by metagenomics and culture.</title>
        <authorList>
            <person name="Gilroy R."/>
            <person name="Ravi A."/>
            <person name="Getino M."/>
            <person name="Pursley I."/>
            <person name="Horton D.L."/>
            <person name="Alikhan N.F."/>
            <person name="Baker D."/>
            <person name="Gharbi K."/>
            <person name="Hall N."/>
            <person name="Watson M."/>
            <person name="Adriaenssens E.M."/>
            <person name="Foster-Nyarko E."/>
            <person name="Jarju S."/>
            <person name="Secka A."/>
            <person name="Antonio M."/>
            <person name="Oren A."/>
            <person name="Chaudhuri R.R."/>
            <person name="La Ragione R."/>
            <person name="Hildebrand F."/>
            <person name="Pallen M.J."/>
        </authorList>
    </citation>
    <scope>NUCLEOTIDE SEQUENCE</scope>
    <source>
        <strain evidence="5">CHK189-11263</strain>
    </source>
</reference>
<feature type="binding site" evidence="1">
    <location>
        <position position="10"/>
    </location>
    <ligand>
        <name>Zn(2+)</name>
        <dbReference type="ChEBI" id="CHEBI:29105"/>
    </ligand>
</feature>
<keyword evidence="2" id="KW-0949">S-adenosyl-L-methionine</keyword>
<dbReference type="Gene3D" id="3.40.50.150">
    <property type="entry name" value="Vaccinia Virus protein VP39"/>
    <property type="match status" value="1"/>
</dbReference>
<dbReference type="GO" id="GO:0032259">
    <property type="term" value="P:methylation"/>
    <property type="evidence" value="ECO:0007669"/>
    <property type="project" value="UniProtKB-KW"/>
</dbReference>
<dbReference type="PANTHER" id="PTHR42912:SF45">
    <property type="entry name" value="23S RRNA (GUANINE(745)-N(1))-METHYLTRANSFERASE"/>
    <property type="match status" value="1"/>
</dbReference>
<dbReference type="EMBL" id="DWYC01000061">
    <property type="protein sequence ID" value="HJB57362.1"/>
    <property type="molecule type" value="Genomic_DNA"/>
</dbReference>
<dbReference type="SUPFAM" id="SSF53335">
    <property type="entry name" value="S-adenosyl-L-methionine-dependent methyltransferases"/>
    <property type="match status" value="1"/>
</dbReference>
<evidence type="ECO:0000259" key="4">
    <source>
        <dbReference type="Pfam" id="PF21302"/>
    </source>
</evidence>
<dbReference type="PIRSF" id="PIRSF018249">
    <property type="entry name" value="MyrA_prd"/>
    <property type="match status" value="1"/>
</dbReference>
<dbReference type="InterPro" id="IPR029063">
    <property type="entry name" value="SAM-dependent_MTases_sf"/>
</dbReference>
<dbReference type="Pfam" id="PF21302">
    <property type="entry name" value="Zn_ribbon_RlmA"/>
    <property type="match status" value="1"/>
</dbReference>
<dbReference type="GO" id="GO:0008168">
    <property type="term" value="F:methyltransferase activity"/>
    <property type="evidence" value="ECO:0007669"/>
    <property type="project" value="UniProtKB-KW"/>
</dbReference>
<proteinExistence type="predicted"/>
<dbReference type="AlphaFoldDB" id="A0A9D2MB27"/>